<sequence length="127" mass="14246">MSTQLGGVMLGNFFGGLLADRFGRKPVLFASMFVLTISNLVGYLAGSWVLMAASRLFVGLGCGLFVNTQYSYLSEFTLAQDRPFVIGFPSWPIQNCLFALLAWLLKDWRYIQLMVSLACLPTFLAWW</sequence>
<reference evidence="7" key="1">
    <citation type="journal article" date="2019" name="bioRxiv">
        <title>The Genome of the Zebra Mussel, Dreissena polymorpha: A Resource for Invasive Species Research.</title>
        <authorList>
            <person name="McCartney M.A."/>
            <person name="Auch B."/>
            <person name="Kono T."/>
            <person name="Mallez S."/>
            <person name="Zhang Y."/>
            <person name="Obille A."/>
            <person name="Becker A."/>
            <person name="Abrahante J.E."/>
            <person name="Garbe J."/>
            <person name="Badalamenti J.P."/>
            <person name="Herman A."/>
            <person name="Mangelson H."/>
            <person name="Liachko I."/>
            <person name="Sullivan S."/>
            <person name="Sone E.D."/>
            <person name="Koren S."/>
            <person name="Silverstein K.A.T."/>
            <person name="Beckman K.B."/>
            <person name="Gohl D.M."/>
        </authorList>
    </citation>
    <scope>NUCLEOTIDE SEQUENCE</scope>
    <source>
        <strain evidence="7">Duluth1</strain>
        <tissue evidence="7">Whole animal</tissue>
    </source>
</reference>
<dbReference type="SUPFAM" id="SSF103473">
    <property type="entry name" value="MFS general substrate transporter"/>
    <property type="match status" value="1"/>
</dbReference>
<dbReference type="PROSITE" id="PS00216">
    <property type="entry name" value="SUGAR_TRANSPORT_1"/>
    <property type="match status" value="1"/>
</dbReference>
<comment type="caution">
    <text evidence="7">The sequence shown here is derived from an EMBL/GenBank/DDBJ whole genome shotgun (WGS) entry which is preliminary data.</text>
</comment>
<keyword evidence="3 5" id="KW-1133">Transmembrane helix</keyword>
<dbReference type="EMBL" id="JAIWYP010000003">
    <property type="protein sequence ID" value="KAH3850399.1"/>
    <property type="molecule type" value="Genomic_DNA"/>
</dbReference>
<dbReference type="Pfam" id="PF00083">
    <property type="entry name" value="Sugar_tr"/>
    <property type="match status" value="1"/>
</dbReference>
<evidence type="ECO:0000256" key="3">
    <source>
        <dbReference type="ARBA" id="ARBA00022989"/>
    </source>
</evidence>
<dbReference type="PROSITE" id="PS50850">
    <property type="entry name" value="MFS"/>
    <property type="match status" value="1"/>
</dbReference>
<evidence type="ECO:0000313" key="8">
    <source>
        <dbReference type="Proteomes" id="UP000828390"/>
    </source>
</evidence>
<dbReference type="Gene3D" id="1.20.1250.20">
    <property type="entry name" value="MFS general substrate transporter like domains"/>
    <property type="match status" value="1"/>
</dbReference>
<reference evidence="7" key="2">
    <citation type="submission" date="2020-11" db="EMBL/GenBank/DDBJ databases">
        <authorList>
            <person name="McCartney M.A."/>
            <person name="Auch B."/>
            <person name="Kono T."/>
            <person name="Mallez S."/>
            <person name="Becker A."/>
            <person name="Gohl D.M."/>
            <person name="Silverstein K.A.T."/>
            <person name="Koren S."/>
            <person name="Bechman K.B."/>
            <person name="Herman A."/>
            <person name="Abrahante J.E."/>
            <person name="Garbe J."/>
        </authorList>
    </citation>
    <scope>NUCLEOTIDE SEQUENCE</scope>
    <source>
        <strain evidence="7">Duluth1</strain>
        <tissue evidence="7">Whole animal</tissue>
    </source>
</reference>
<feature type="transmembrane region" description="Helical" evidence="5">
    <location>
        <begin position="27"/>
        <end position="46"/>
    </location>
</feature>
<dbReference type="Proteomes" id="UP000828390">
    <property type="component" value="Unassembled WGS sequence"/>
</dbReference>
<dbReference type="InterPro" id="IPR005828">
    <property type="entry name" value="MFS_sugar_transport-like"/>
</dbReference>
<protein>
    <recommendedName>
        <fullName evidence="6">Major facilitator superfamily (MFS) profile domain-containing protein</fullName>
    </recommendedName>
</protein>
<evidence type="ECO:0000256" key="2">
    <source>
        <dbReference type="ARBA" id="ARBA00022692"/>
    </source>
</evidence>
<proteinExistence type="predicted"/>
<dbReference type="InterPro" id="IPR020846">
    <property type="entry name" value="MFS_dom"/>
</dbReference>
<dbReference type="InterPro" id="IPR005829">
    <property type="entry name" value="Sugar_transporter_CS"/>
</dbReference>
<dbReference type="PANTHER" id="PTHR24064">
    <property type="entry name" value="SOLUTE CARRIER FAMILY 22 MEMBER"/>
    <property type="match status" value="1"/>
</dbReference>
<dbReference type="PROSITE" id="PS00217">
    <property type="entry name" value="SUGAR_TRANSPORT_2"/>
    <property type="match status" value="1"/>
</dbReference>
<dbReference type="GO" id="GO:0022857">
    <property type="term" value="F:transmembrane transporter activity"/>
    <property type="evidence" value="ECO:0007669"/>
    <property type="project" value="InterPro"/>
</dbReference>
<feature type="transmembrane region" description="Helical" evidence="5">
    <location>
        <begin position="84"/>
        <end position="104"/>
    </location>
</feature>
<gene>
    <name evidence="7" type="ORF">DPMN_092810</name>
</gene>
<evidence type="ECO:0000256" key="1">
    <source>
        <dbReference type="ARBA" id="ARBA00004141"/>
    </source>
</evidence>
<keyword evidence="4 5" id="KW-0472">Membrane</keyword>
<comment type="subcellular location">
    <subcellularLocation>
        <location evidence="1">Membrane</location>
        <topology evidence="1">Multi-pass membrane protein</topology>
    </subcellularLocation>
</comment>
<dbReference type="InterPro" id="IPR036259">
    <property type="entry name" value="MFS_trans_sf"/>
</dbReference>
<evidence type="ECO:0000256" key="4">
    <source>
        <dbReference type="ARBA" id="ARBA00023136"/>
    </source>
</evidence>
<feature type="domain" description="Major facilitator superfamily (MFS) profile" evidence="6">
    <location>
        <begin position="1"/>
        <end position="127"/>
    </location>
</feature>
<keyword evidence="2 5" id="KW-0812">Transmembrane</keyword>
<name>A0A9D4L349_DREPO</name>
<accession>A0A9D4L349</accession>
<evidence type="ECO:0000259" key="6">
    <source>
        <dbReference type="PROSITE" id="PS50850"/>
    </source>
</evidence>
<organism evidence="7 8">
    <name type="scientific">Dreissena polymorpha</name>
    <name type="common">Zebra mussel</name>
    <name type="synonym">Mytilus polymorpha</name>
    <dbReference type="NCBI Taxonomy" id="45954"/>
    <lineage>
        <taxon>Eukaryota</taxon>
        <taxon>Metazoa</taxon>
        <taxon>Spiralia</taxon>
        <taxon>Lophotrochozoa</taxon>
        <taxon>Mollusca</taxon>
        <taxon>Bivalvia</taxon>
        <taxon>Autobranchia</taxon>
        <taxon>Heteroconchia</taxon>
        <taxon>Euheterodonta</taxon>
        <taxon>Imparidentia</taxon>
        <taxon>Neoheterodontei</taxon>
        <taxon>Myida</taxon>
        <taxon>Dreissenoidea</taxon>
        <taxon>Dreissenidae</taxon>
        <taxon>Dreissena</taxon>
    </lineage>
</organism>
<dbReference type="AlphaFoldDB" id="A0A9D4L349"/>
<feature type="transmembrane region" description="Helical" evidence="5">
    <location>
        <begin position="52"/>
        <end position="72"/>
    </location>
</feature>
<evidence type="ECO:0000256" key="5">
    <source>
        <dbReference type="SAM" id="Phobius"/>
    </source>
</evidence>
<dbReference type="GO" id="GO:0016020">
    <property type="term" value="C:membrane"/>
    <property type="evidence" value="ECO:0007669"/>
    <property type="project" value="UniProtKB-SubCell"/>
</dbReference>
<keyword evidence="8" id="KW-1185">Reference proteome</keyword>
<evidence type="ECO:0000313" key="7">
    <source>
        <dbReference type="EMBL" id="KAH3850399.1"/>
    </source>
</evidence>